<accession>A0ABS2DCH1</accession>
<organism evidence="1 2">
    <name type="scientific">Sphingomonas longa</name>
    <dbReference type="NCBI Taxonomy" id="2778730"/>
    <lineage>
        <taxon>Bacteria</taxon>
        <taxon>Pseudomonadati</taxon>
        <taxon>Pseudomonadota</taxon>
        <taxon>Alphaproteobacteria</taxon>
        <taxon>Sphingomonadales</taxon>
        <taxon>Sphingomonadaceae</taxon>
        <taxon>Sphingomonas</taxon>
    </lineage>
</organism>
<evidence type="ECO:0000313" key="1">
    <source>
        <dbReference type="EMBL" id="MBM6577771.1"/>
    </source>
</evidence>
<sequence length="129" mass="14409">MAHYRLYLLRPNDRIGRALDLDCPNDEVAIAVVAQHNHSHAMELWSGKRKVRYFPAPEGDGQVKMMGGERRDRSAELGELAKSVRDPITSDSDPQASAGYEAMAAHLDHQQADALQSEDERLGRRSKEA</sequence>
<dbReference type="RefSeq" id="WP_204199865.1">
    <property type="nucleotide sequence ID" value="NZ_JAFEMC010000004.1"/>
</dbReference>
<dbReference type="Proteomes" id="UP000763641">
    <property type="component" value="Unassembled WGS sequence"/>
</dbReference>
<keyword evidence="2" id="KW-1185">Reference proteome</keyword>
<name>A0ABS2DCH1_9SPHN</name>
<gene>
    <name evidence="1" type="ORF">ILT43_15420</name>
</gene>
<protein>
    <submittedName>
        <fullName evidence="1">Uncharacterized protein</fullName>
    </submittedName>
</protein>
<dbReference type="EMBL" id="JAFEMC010000004">
    <property type="protein sequence ID" value="MBM6577771.1"/>
    <property type="molecule type" value="Genomic_DNA"/>
</dbReference>
<proteinExistence type="predicted"/>
<reference evidence="1 2" key="1">
    <citation type="submission" date="2020-12" db="EMBL/GenBank/DDBJ databases">
        <title>Sphingomonas sp.</title>
        <authorList>
            <person name="Kim M.K."/>
        </authorList>
    </citation>
    <scope>NUCLEOTIDE SEQUENCE [LARGE SCALE GENOMIC DNA]</scope>
    <source>
        <strain evidence="1 2">BT552</strain>
    </source>
</reference>
<comment type="caution">
    <text evidence="1">The sequence shown here is derived from an EMBL/GenBank/DDBJ whole genome shotgun (WGS) entry which is preliminary data.</text>
</comment>
<evidence type="ECO:0000313" key="2">
    <source>
        <dbReference type="Proteomes" id="UP000763641"/>
    </source>
</evidence>